<dbReference type="AlphaFoldDB" id="A0AAD8JQE4"/>
<evidence type="ECO:0000313" key="3">
    <source>
        <dbReference type="Proteomes" id="UP001229421"/>
    </source>
</evidence>
<reference evidence="2" key="1">
    <citation type="journal article" date="2023" name="bioRxiv">
        <title>Improved chromosome-level genome assembly for marigold (Tagetes erecta).</title>
        <authorList>
            <person name="Jiang F."/>
            <person name="Yuan L."/>
            <person name="Wang S."/>
            <person name="Wang H."/>
            <person name="Xu D."/>
            <person name="Wang A."/>
            <person name="Fan W."/>
        </authorList>
    </citation>
    <scope>NUCLEOTIDE SEQUENCE</scope>
    <source>
        <strain evidence="2">WSJ</strain>
        <tissue evidence="2">Leaf</tissue>
    </source>
</reference>
<keyword evidence="3" id="KW-1185">Reference proteome</keyword>
<organism evidence="2 3">
    <name type="scientific">Tagetes erecta</name>
    <name type="common">African marigold</name>
    <dbReference type="NCBI Taxonomy" id="13708"/>
    <lineage>
        <taxon>Eukaryota</taxon>
        <taxon>Viridiplantae</taxon>
        <taxon>Streptophyta</taxon>
        <taxon>Embryophyta</taxon>
        <taxon>Tracheophyta</taxon>
        <taxon>Spermatophyta</taxon>
        <taxon>Magnoliopsida</taxon>
        <taxon>eudicotyledons</taxon>
        <taxon>Gunneridae</taxon>
        <taxon>Pentapetalae</taxon>
        <taxon>asterids</taxon>
        <taxon>campanulids</taxon>
        <taxon>Asterales</taxon>
        <taxon>Asteraceae</taxon>
        <taxon>Asteroideae</taxon>
        <taxon>Heliantheae alliance</taxon>
        <taxon>Tageteae</taxon>
        <taxon>Tagetes</taxon>
    </lineage>
</organism>
<feature type="compositionally biased region" description="Gly residues" evidence="1">
    <location>
        <begin position="55"/>
        <end position="65"/>
    </location>
</feature>
<dbReference type="Proteomes" id="UP001229421">
    <property type="component" value="Unassembled WGS sequence"/>
</dbReference>
<comment type="caution">
    <text evidence="2">The sequence shown here is derived from an EMBL/GenBank/DDBJ whole genome shotgun (WGS) entry which is preliminary data.</text>
</comment>
<name>A0AAD8JQE4_TARER</name>
<dbReference type="EMBL" id="JAUHHV010000011">
    <property type="protein sequence ID" value="KAK1407713.1"/>
    <property type="molecule type" value="Genomic_DNA"/>
</dbReference>
<gene>
    <name evidence="2" type="ORF">QVD17_39337</name>
</gene>
<evidence type="ECO:0000256" key="1">
    <source>
        <dbReference type="SAM" id="MobiDB-lite"/>
    </source>
</evidence>
<evidence type="ECO:0000313" key="2">
    <source>
        <dbReference type="EMBL" id="KAK1407713.1"/>
    </source>
</evidence>
<accession>A0AAD8JQE4</accession>
<feature type="region of interest" description="Disordered" evidence="1">
    <location>
        <begin position="132"/>
        <end position="167"/>
    </location>
</feature>
<feature type="region of interest" description="Disordered" evidence="1">
    <location>
        <begin position="30"/>
        <end position="70"/>
    </location>
</feature>
<proteinExistence type="predicted"/>
<sequence>MAALNIRPRHQTSSKSFVICQLCEKPGPQDSTYYSLPQNQENRRPNSRWNNHSGRNGGGSGPWRGRGGRLRSHQFNRSVGWNTGQSWNNGGGGPSPMGRQLAHVFIYGGGVAAYQVLSNPNFLLNGYSNLEHGSGSHKGSTNSQHNPSLGFSSPQGPTSQFNGQSTSFQGVLGPCPLSSANSTNFLGFGTTG</sequence>
<protein>
    <submittedName>
        <fullName evidence="2">Uncharacterized protein</fullName>
    </submittedName>
</protein>
<feature type="compositionally biased region" description="Polar residues" evidence="1">
    <location>
        <begin position="137"/>
        <end position="167"/>
    </location>
</feature>
<feature type="compositionally biased region" description="Polar residues" evidence="1">
    <location>
        <begin position="30"/>
        <end position="40"/>
    </location>
</feature>